<dbReference type="CDD" id="cd00038">
    <property type="entry name" value="CAP_ED"/>
    <property type="match status" value="1"/>
</dbReference>
<evidence type="ECO:0000313" key="9">
    <source>
        <dbReference type="Proteomes" id="UP000321337"/>
    </source>
</evidence>
<proteinExistence type="predicted"/>
<feature type="transmembrane region" description="Helical" evidence="6">
    <location>
        <begin position="214"/>
        <end position="237"/>
    </location>
</feature>
<dbReference type="Proteomes" id="UP000321337">
    <property type="component" value="Unassembled WGS sequence"/>
</dbReference>
<protein>
    <recommendedName>
        <fullName evidence="7">Cyclic nucleotide-binding domain-containing protein</fullName>
    </recommendedName>
</protein>
<dbReference type="Gene3D" id="2.60.120.10">
    <property type="entry name" value="Jelly Rolls"/>
    <property type="match status" value="1"/>
</dbReference>
<evidence type="ECO:0000256" key="2">
    <source>
        <dbReference type="ARBA" id="ARBA00022475"/>
    </source>
</evidence>
<dbReference type="EMBL" id="BKAD01000001">
    <property type="protein sequence ID" value="GEP28923.1"/>
    <property type="molecule type" value="Genomic_DNA"/>
</dbReference>
<evidence type="ECO:0000256" key="1">
    <source>
        <dbReference type="ARBA" id="ARBA00004651"/>
    </source>
</evidence>
<dbReference type="SMART" id="SM00100">
    <property type="entry name" value="cNMP"/>
    <property type="match status" value="1"/>
</dbReference>
<reference evidence="8 9" key="1">
    <citation type="submission" date="2019-07" db="EMBL/GenBank/DDBJ databases">
        <title>Whole genome shotgun sequence of Thiobacillus plumbophilus NBRC 107929.</title>
        <authorList>
            <person name="Hosoyama A."/>
            <person name="Uohara A."/>
            <person name="Ohji S."/>
            <person name="Ichikawa N."/>
        </authorList>
    </citation>
    <scope>NUCLEOTIDE SEQUENCE [LARGE SCALE GENOMIC DNA]</scope>
    <source>
        <strain evidence="8 9">NBRC 107929</strain>
    </source>
</reference>
<dbReference type="Pfam" id="PF00027">
    <property type="entry name" value="cNMP_binding"/>
    <property type="match status" value="1"/>
</dbReference>
<dbReference type="Pfam" id="PF03631">
    <property type="entry name" value="Virul_fac_BrkB"/>
    <property type="match status" value="1"/>
</dbReference>
<dbReference type="GO" id="GO:0005886">
    <property type="term" value="C:plasma membrane"/>
    <property type="evidence" value="ECO:0007669"/>
    <property type="project" value="UniProtKB-SubCell"/>
</dbReference>
<evidence type="ECO:0000259" key="7">
    <source>
        <dbReference type="PROSITE" id="PS50042"/>
    </source>
</evidence>
<dbReference type="RefSeq" id="WP_147069616.1">
    <property type="nucleotide sequence ID" value="NZ_AP021884.1"/>
</dbReference>
<feature type="transmembrane region" description="Helical" evidence="6">
    <location>
        <begin position="183"/>
        <end position="202"/>
    </location>
</feature>
<dbReference type="InterPro" id="IPR000595">
    <property type="entry name" value="cNMP-bd_dom"/>
</dbReference>
<keyword evidence="5 6" id="KW-0472">Membrane</keyword>
<dbReference type="OrthoDB" id="8562198at2"/>
<evidence type="ECO:0000256" key="5">
    <source>
        <dbReference type="ARBA" id="ARBA00023136"/>
    </source>
</evidence>
<evidence type="ECO:0000256" key="3">
    <source>
        <dbReference type="ARBA" id="ARBA00022692"/>
    </source>
</evidence>
<evidence type="ECO:0000256" key="6">
    <source>
        <dbReference type="SAM" id="Phobius"/>
    </source>
</evidence>
<feature type="transmembrane region" description="Helical" evidence="6">
    <location>
        <begin position="139"/>
        <end position="163"/>
    </location>
</feature>
<comment type="caution">
    <text evidence="8">The sequence shown here is derived from an EMBL/GenBank/DDBJ whole genome shotgun (WGS) entry which is preliminary data.</text>
</comment>
<dbReference type="InterPro" id="IPR017039">
    <property type="entry name" value="Virul_fac_BrkB"/>
</dbReference>
<dbReference type="InterPro" id="IPR018490">
    <property type="entry name" value="cNMP-bd_dom_sf"/>
</dbReference>
<keyword evidence="4 6" id="KW-1133">Transmembrane helix</keyword>
<accession>A0A512L372</accession>
<organism evidence="8 9">
    <name type="scientific">Sulfuriferula plumbiphila</name>
    <dbReference type="NCBI Taxonomy" id="171865"/>
    <lineage>
        <taxon>Bacteria</taxon>
        <taxon>Pseudomonadati</taxon>
        <taxon>Pseudomonadota</taxon>
        <taxon>Betaproteobacteria</taxon>
        <taxon>Nitrosomonadales</taxon>
        <taxon>Sulfuricellaceae</taxon>
        <taxon>Sulfuriferula</taxon>
    </lineage>
</organism>
<evidence type="ECO:0000313" key="8">
    <source>
        <dbReference type="EMBL" id="GEP28923.1"/>
    </source>
</evidence>
<evidence type="ECO:0000256" key="4">
    <source>
        <dbReference type="ARBA" id="ARBA00022989"/>
    </source>
</evidence>
<feature type="transmembrane region" description="Helical" evidence="6">
    <location>
        <begin position="40"/>
        <end position="62"/>
    </location>
</feature>
<dbReference type="SUPFAM" id="SSF51206">
    <property type="entry name" value="cAMP-binding domain-like"/>
    <property type="match status" value="1"/>
</dbReference>
<dbReference type="AlphaFoldDB" id="A0A512L372"/>
<feature type="transmembrane region" description="Helical" evidence="6">
    <location>
        <begin position="243"/>
        <end position="268"/>
    </location>
</feature>
<dbReference type="PANTHER" id="PTHR30213">
    <property type="entry name" value="INNER MEMBRANE PROTEIN YHJD"/>
    <property type="match status" value="1"/>
</dbReference>
<keyword evidence="3 6" id="KW-0812">Transmembrane</keyword>
<dbReference type="InterPro" id="IPR014710">
    <property type="entry name" value="RmlC-like_jellyroll"/>
</dbReference>
<sequence length="425" mass="46507">MKRFPLSAPARDRLDWLTQVGYVSVQLFLRNELANHAAAISFYFLLSIVPIVLLLLYAANLFTQLPQLAANMPLLFVALWDQLNLGALKAMGLLPEQTRAIASGASMLTLVMASRGLLNALQSAFRVIFAGGKRSFWHAWLVSLLAMPLAFGLIVLAVLAQRVLGYLSRMELLGTHLAANLDLAGGVATFLVLWLLIFTAYWRMPIPRPPRQLAALVSLLCALSILALKAGFGYFVHLDNYQAIYGTLGTVVFSLIWVYIVAVIFLAWAQGLYAAGRVDVLGLEKLFLASSGKQATLADRFLFGRSQRLLHKYGQALTAGTTIIREGETSQLTYFLQSGQVALYRDVQGQAVKIASLQAGEMFGEMAYLLGESRTATVIADTDVFLVAFPPQVLEELIATSPALAREIIGALAQRLKRMNQARTA</sequence>
<keyword evidence="9" id="KW-1185">Reference proteome</keyword>
<name>A0A512L372_9PROT</name>
<comment type="subcellular location">
    <subcellularLocation>
        <location evidence="1">Cell membrane</location>
        <topology evidence="1">Multi-pass membrane protein</topology>
    </subcellularLocation>
</comment>
<gene>
    <name evidence="8" type="ORF">TPL01_00610</name>
</gene>
<dbReference type="PROSITE" id="PS50042">
    <property type="entry name" value="CNMP_BINDING_3"/>
    <property type="match status" value="1"/>
</dbReference>
<keyword evidence="2" id="KW-1003">Cell membrane</keyword>
<feature type="domain" description="Cyclic nucleotide-binding" evidence="7">
    <location>
        <begin position="313"/>
        <end position="415"/>
    </location>
</feature>
<dbReference type="PANTHER" id="PTHR30213:SF0">
    <property type="entry name" value="UPF0761 MEMBRANE PROTEIN YIHY"/>
    <property type="match status" value="1"/>
</dbReference>